<evidence type="ECO:0000313" key="1">
    <source>
        <dbReference type="EMBL" id="MVA76548.1"/>
    </source>
</evidence>
<dbReference type="EMBL" id="WPCU01000007">
    <property type="protein sequence ID" value="MVA76548.1"/>
    <property type="molecule type" value="Genomic_DNA"/>
</dbReference>
<gene>
    <name evidence="1" type="ORF">GC722_11000</name>
</gene>
<dbReference type="AlphaFoldDB" id="A0A6A9UV43"/>
<proteinExistence type="predicted"/>
<accession>A0A6A9UV43</accession>
<dbReference type="Proteomes" id="UP000435304">
    <property type="component" value="Unassembled WGS sequence"/>
</dbReference>
<organism evidence="1 2">
    <name type="scientific">Auraticoccus cholistanensis</name>
    <dbReference type="NCBI Taxonomy" id="2656650"/>
    <lineage>
        <taxon>Bacteria</taxon>
        <taxon>Bacillati</taxon>
        <taxon>Actinomycetota</taxon>
        <taxon>Actinomycetes</taxon>
        <taxon>Propionibacteriales</taxon>
        <taxon>Propionibacteriaceae</taxon>
        <taxon>Auraticoccus</taxon>
    </lineage>
</organism>
<dbReference type="Pfam" id="PF13826">
    <property type="entry name" value="Monooxy_af470-like"/>
    <property type="match status" value="1"/>
</dbReference>
<dbReference type="RefSeq" id="WP_156610114.1">
    <property type="nucleotide sequence ID" value="NZ_WPCU01000007.1"/>
</dbReference>
<protein>
    <submittedName>
        <fullName evidence="1">DUF4188 domain-containing protein</fullName>
    </submittedName>
</protein>
<dbReference type="SUPFAM" id="SSF54909">
    <property type="entry name" value="Dimeric alpha+beta barrel"/>
    <property type="match status" value="1"/>
</dbReference>
<keyword evidence="2" id="KW-1185">Reference proteome</keyword>
<evidence type="ECO:0000313" key="2">
    <source>
        <dbReference type="Proteomes" id="UP000435304"/>
    </source>
</evidence>
<dbReference type="InterPro" id="IPR025444">
    <property type="entry name" value="Monooxy_af470"/>
</dbReference>
<sequence>MSTRTTHEHDGTLAVFLIGMRFNRPWRPDAWLPTFLAMPRMLRELARDPGSGFLGYRLLLGGRGVTVVQYWRDVESVYAYAGDPARSHRPAWQAFNRRARRAGPAVGIWHETFQVARAESVYVDMPPTGLAAATRVVEVGAGRHTARERMG</sequence>
<dbReference type="InterPro" id="IPR011008">
    <property type="entry name" value="Dimeric_a/b-barrel"/>
</dbReference>
<comment type="caution">
    <text evidence="1">The sequence shown here is derived from an EMBL/GenBank/DDBJ whole genome shotgun (WGS) entry which is preliminary data.</text>
</comment>
<name>A0A6A9UV43_9ACTN</name>
<reference evidence="1 2" key="1">
    <citation type="submission" date="2019-12" db="EMBL/GenBank/DDBJ databases">
        <title>Auraticoccus cholistani sp. nov., an actinomycete isolated from soil of Cholistan desert.</title>
        <authorList>
            <person name="Cheema M.T."/>
        </authorList>
    </citation>
    <scope>NUCLEOTIDE SEQUENCE [LARGE SCALE GENOMIC DNA]</scope>
    <source>
        <strain evidence="1 2">F435</strain>
    </source>
</reference>